<protein>
    <recommendedName>
        <fullName evidence="1">Protein kinase domain-containing protein</fullName>
    </recommendedName>
</protein>
<dbReference type="AlphaFoldDB" id="A0AAD5SIC7"/>
<comment type="caution">
    <text evidence="2">The sequence shown here is derived from an EMBL/GenBank/DDBJ whole genome shotgun (WGS) entry which is preliminary data.</text>
</comment>
<dbReference type="PROSITE" id="PS50011">
    <property type="entry name" value="PROTEIN_KINASE_DOM"/>
    <property type="match status" value="1"/>
</dbReference>
<dbReference type="InterPro" id="IPR008271">
    <property type="entry name" value="Ser/Thr_kinase_AS"/>
</dbReference>
<dbReference type="PANTHER" id="PTHR24361">
    <property type="entry name" value="MITOGEN-ACTIVATED KINASE KINASE KINASE"/>
    <property type="match status" value="1"/>
</dbReference>
<evidence type="ECO:0000259" key="1">
    <source>
        <dbReference type="PROSITE" id="PS50011"/>
    </source>
</evidence>
<sequence length="466" mass="51468">MGSVTLDIDSYLHFILKQDATKPVPTVDPPLTYVEYAKVHLGKIVQIIALIPAPTQPRPILTSFIDNTCSDIDLPYDAESITTIISTPYRQAKYLAAQSRFLAEDIREGEHRNYGPEDFVPYVLAKDSVSRGGASGTVTKVEFVKDGSAVFARKELHLGIREESDGEWGGYQMELRNLAGLNHPHLVKLRCSYTQNHKAYIIMSPYAPLSLLDFLKKPDGCPFYNTATIVQRKEMLLGWMSCLASGMVYLHDSFMKHMDVKPDNILLHVTSSSYPSPLLTGFGISKKFTLSQGSHSLAQSGTEFWQAPEHMRKRKAGRAADVFALGGIFMLLLAVSHGNSTQSIINALQPNVEYHIPGFAANLERVVLPYIAQVSSSAASKAAWDLVREMLSPDVEVRPTARDVWKTMKGILEEGGFDNHCATLPPTPQSSLETLKGDNGDGDIGDTASILARLRLEREKNSSSLW</sequence>
<dbReference type="GO" id="GO:0005524">
    <property type="term" value="F:ATP binding"/>
    <property type="evidence" value="ECO:0007669"/>
    <property type="project" value="InterPro"/>
</dbReference>
<dbReference type="EMBL" id="JADGJD010000047">
    <property type="protein sequence ID" value="KAJ3056083.1"/>
    <property type="molecule type" value="Genomic_DNA"/>
</dbReference>
<dbReference type="Proteomes" id="UP001212841">
    <property type="component" value="Unassembled WGS sequence"/>
</dbReference>
<proteinExistence type="predicted"/>
<dbReference type="GO" id="GO:0004674">
    <property type="term" value="F:protein serine/threonine kinase activity"/>
    <property type="evidence" value="ECO:0007669"/>
    <property type="project" value="TreeGrafter"/>
</dbReference>
<dbReference type="InterPro" id="IPR011009">
    <property type="entry name" value="Kinase-like_dom_sf"/>
</dbReference>
<feature type="domain" description="Protein kinase" evidence="1">
    <location>
        <begin position="124"/>
        <end position="412"/>
    </location>
</feature>
<dbReference type="InterPro" id="IPR053235">
    <property type="entry name" value="Ser_Thr_kinase"/>
</dbReference>
<organism evidence="2 3">
    <name type="scientific">Rhizophlyctis rosea</name>
    <dbReference type="NCBI Taxonomy" id="64517"/>
    <lineage>
        <taxon>Eukaryota</taxon>
        <taxon>Fungi</taxon>
        <taxon>Fungi incertae sedis</taxon>
        <taxon>Chytridiomycota</taxon>
        <taxon>Chytridiomycota incertae sedis</taxon>
        <taxon>Chytridiomycetes</taxon>
        <taxon>Rhizophlyctidales</taxon>
        <taxon>Rhizophlyctidaceae</taxon>
        <taxon>Rhizophlyctis</taxon>
    </lineage>
</organism>
<name>A0AAD5SIC7_9FUNG</name>
<accession>A0AAD5SIC7</accession>
<dbReference type="GO" id="GO:0005737">
    <property type="term" value="C:cytoplasm"/>
    <property type="evidence" value="ECO:0007669"/>
    <property type="project" value="TreeGrafter"/>
</dbReference>
<reference evidence="2" key="1">
    <citation type="submission" date="2020-05" db="EMBL/GenBank/DDBJ databases">
        <title>Phylogenomic resolution of chytrid fungi.</title>
        <authorList>
            <person name="Stajich J.E."/>
            <person name="Amses K."/>
            <person name="Simmons R."/>
            <person name="Seto K."/>
            <person name="Myers J."/>
            <person name="Bonds A."/>
            <person name="Quandt C.A."/>
            <person name="Barry K."/>
            <person name="Liu P."/>
            <person name="Grigoriev I."/>
            <person name="Longcore J.E."/>
            <person name="James T.Y."/>
        </authorList>
    </citation>
    <scope>NUCLEOTIDE SEQUENCE</scope>
    <source>
        <strain evidence="2">JEL0318</strain>
    </source>
</reference>
<keyword evidence="3" id="KW-1185">Reference proteome</keyword>
<dbReference type="Pfam" id="PF00069">
    <property type="entry name" value="Pkinase"/>
    <property type="match status" value="1"/>
</dbReference>
<dbReference type="Gene3D" id="3.30.200.20">
    <property type="entry name" value="Phosphorylase Kinase, domain 1"/>
    <property type="match status" value="1"/>
</dbReference>
<dbReference type="InterPro" id="IPR000719">
    <property type="entry name" value="Prot_kinase_dom"/>
</dbReference>
<dbReference type="SUPFAM" id="SSF56112">
    <property type="entry name" value="Protein kinase-like (PK-like)"/>
    <property type="match status" value="1"/>
</dbReference>
<dbReference type="Gene3D" id="1.10.510.10">
    <property type="entry name" value="Transferase(Phosphotransferase) domain 1"/>
    <property type="match status" value="1"/>
</dbReference>
<evidence type="ECO:0000313" key="3">
    <source>
        <dbReference type="Proteomes" id="UP001212841"/>
    </source>
</evidence>
<dbReference type="SMART" id="SM00220">
    <property type="entry name" value="S_TKc"/>
    <property type="match status" value="1"/>
</dbReference>
<gene>
    <name evidence="2" type="ORF">HK097_008211</name>
</gene>
<evidence type="ECO:0000313" key="2">
    <source>
        <dbReference type="EMBL" id="KAJ3056083.1"/>
    </source>
</evidence>
<dbReference type="CDD" id="cd00180">
    <property type="entry name" value="PKc"/>
    <property type="match status" value="1"/>
</dbReference>
<dbReference type="PROSITE" id="PS00108">
    <property type="entry name" value="PROTEIN_KINASE_ST"/>
    <property type="match status" value="1"/>
</dbReference>
<dbReference type="PANTHER" id="PTHR24361:SF613">
    <property type="entry name" value="NUCLEAR RECEPTOR-BINDING PROTEIN-RELATED"/>
    <property type="match status" value="1"/>
</dbReference>